<name>A0ABR2E259_9ROSI</name>
<feature type="region of interest" description="Disordered" evidence="1">
    <location>
        <begin position="60"/>
        <end position="81"/>
    </location>
</feature>
<reference evidence="2 3" key="1">
    <citation type="journal article" date="2024" name="G3 (Bethesda)">
        <title>Genome assembly of Hibiscus sabdariffa L. provides insights into metabolisms of medicinal natural products.</title>
        <authorList>
            <person name="Kim T."/>
        </authorList>
    </citation>
    <scope>NUCLEOTIDE SEQUENCE [LARGE SCALE GENOMIC DNA]</scope>
    <source>
        <strain evidence="2">TK-2024</strain>
        <tissue evidence="2">Old leaves</tissue>
    </source>
</reference>
<accession>A0ABR2E259</accession>
<protein>
    <submittedName>
        <fullName evidence="2">Uncharacterized protein</fullName>
    </submittedName>
</protein>
<dbReference type="Proteomes" id="UP001472677">
    <property type="component" value="Unassembled WGS sequence"/>
</dbReference>
<feature type="region of interest" description="Disordered" evidence="1">
    <location>
        <begin position="1"/>
        <end position="22"/>
    </location>
</feature>
<organism evidence="2 3">
    <name type="scientific">Hibiscus sabdariffa</name>
    <name type="common">roselle</name>
    <dbReference type="NCBI Taxonomy" id="183260"/>
    <lineage>
        <taxon>Eukaryota</taxon>
        <taxon>Viridiplantae</taxon>
        <taxon>Streptophyta</taxon>
        <taxon>Embryophyta</taxon>
        <taxon>Tracheophyta</taxon>
        <taxon>Spermatophyta</taxon>
        <taxon>Magnoliopsida</taxon>
        <taxon>eudicotyledons</taxon>
        <taxon>Gunneridae</taxon>
        <taxon>Pentapetalae</taxon>
        <taxon>rosids</taxon>
        <taxon>malvids</taxon>
        <taxon>Malvales</taxon>
        <taxon>Malvaceae</taxon>
        <taxon>Malvoideae</taxon>
        <taxon>Hibiscus</taxon>
    </lineage>
</organism>
<sequence length="81" mass="9037">MDEISELGTSFPHRRNESGSKGNICKLQRDLDIGSNLSNSTYSFCSMFWKGSYKANFDRSAPHEESTPALLHLSATATKEH</sequence>
<evidence type="ECO:0000256" key="1">
    <source>
        <dbReference type="SAM" id="MobiDB-lite"/>
    </source>
</evidence>
<comment type="caution">
    <text evidence="2">The sequence shown here is derived from an EMBL/GenBank/DDBJ whole genome shotgun (WGS) entry which is preliminary data.</text>
</comment>
<proteinExistence type="predicted"/>
<dbReference type="EMBL" id="JBBPBM010000020">
    <property type="protein sequence ID" value="KAK8551067.1"/>
    <property type="molecule type" value="Genomic_DNA"/>
</dbReference>
<gene>
    <name evidence="2" type="ORF">V6N12_039736</name>
</gene>
<evidence type="ECO:0000313" key="2">
    <source>
        <dbReference type="EMBL" id="KAK8551067.1"/>
    </source>
</evidence>
<evidence type="ECO:0000313" key="3">
    <source>
        <dbReference type="Proteomes" id="UP001472677"/>
    </source>
</evidence>
<keyword evidence="3" id="KW-1185">Reference proteome</keyword>